<feature type="disulfide bond" evidence="1">
    <location>
        <begin position="174"/>
        <end position="183"/>
    </location>
</feature>
<dbReference type="Pfam" id="PF00314">
    <property type="entry name" value="Thaumatin"/>
    <property type="match status" value="1"/>
</dbReference>
<proteinExistence type="predicted"/>
<dbReference type="PANTHER" id="PTHR31013:SF10">
    <property type="entry name" value="THAUMATIN FAMILY"/>
    <property type="match status" value="1"/>
</dbReference>
<keyword evidence="2" id="KW-0732">Signal</keyword>
<dbReference type="SMART" id="SM00205">
    <property type="entry name" value="THN"/>
    <property type="match status" value="1"/>
</dbReference>
<feature type="disulfide bond" evidence="1">
    <location>
        <begin position="184"/>
        <end position="194"/>
    </location>
</feature>
<evidence type="ECO:0000313" key="4">
    <source>
        <dbReference type="Proteomes" id="UP000230233"/>
    </source>
</evidence>
<dbReference type="InterPro" id="IPR037176">
    <property type="entry name" value="Osmotin/thaumatin-like_sf"/>
</dbReference>
<organism evidence="3 4">
    <name type="scientific">Caenorhabditis nigoni</name>
    <dbReference type="NCBI Taxonomy" id="1611254"/>
    <lineage>
        <taxon>Eukaryota</taxon>
        <taxon>Metazoa</taxon>
        <taxon>Ecdysozoa</taxon>
        <taxon>Nematoda</taxon>
        <taxon>Chromadorea</taxon>
        <taxon>Rhabditida</taxon>
        <taxon>Rhabditina</taxon>
        <taxon>Rhabditomorpha</taxon>
        <taxon>Rhabditoidea</taxon>
        <taxon>Rhabditidae</taxon>
        <taxon>Peloderinae</taxon>
        <taxon>Caenorhabditis</taxon>
    </lineage>
</organism>
<dbReference type="InterPro" id="IPR001938">
    <property type="entry name" value="Thaumatin"/>
</dbReference>
<feature type="disulfide bond" evidence="1">
    <location>
        <begin position="83"/>
        <end position="89"/>
    </location>
</feature>
<feature type="chain" id="PRO_5013573024" description="Thaumatin-like protein" evidence="2">
    <location>
        <begin position="20"/>
        <end position="235"/>
    </location>
</feature>
<gene>
    <name evidence="3" type="primary">Cnig_chr_IV.g13276</name>
    <name evidence="3" type="ORF">B9Z55_013276</name>
</gene>
<feature type="disulfide bond" evidence="1">
    <location>
        <begin position="150"/>
        <end position="170"/>
    </location>
</feature>
<feature type="disulfide bond" evidence="1">
    <location>
        <begin position="27"/>
        <end position="235"/>
    </location>
</feature>
<dbReference type="SUPFAM" id="SSF49870">
    <property type="entry name" value="Osmotin, thaumatin-like protein"/>
    <property type="match status" value="1"/>
</dbReference>
<evidence type="ECO:0000313" key="3">
    <source>
        <dbReference type="EMBL" id="PIC33214.1"/>
    </source>
</evidence>
<evidence type="ECO:0000256" key="2">
    <source>
        <dbReference type="SAM" id="SignalP"/>
    </source>
</evidence>
<keyword evidence="4" id="KW-1185">Reference proteome</keyword>
<dbReference type="CDD" id="cd09218">
    <property type="entry name" value="TLP-PA"/>
    <property type="match status" value="1"/>
</dbReference>
<dbReference type="AlphaFoldDB" id="A0A2G5U0Z1"/>
<feature type="signal peptide" evidence="2">
    <location>
        <begin position="1"/>
        <end position="19"/>
    </location>
</feature>
<dbReference type="Gene3D" id="2.60.110.10">
    <property type="entry name" value="Thaumatin"/>
    <property type="match status" value="1"/>
</dbReference>
<accession>A0A2G5U0Z1</accession>
<dbReference type="PANTHER" id="PTHR31013">
    <property type="entry name" value="THAUMATIN FAMILY PROTEIN-RELATED"/>
    <property type="match status" value="1"/>
</dbReference>
<dbReference type="PRINTS" id="PR00347">
    <property type="entry name" value="THAUMATIN"/>
</dbReference>
<feature type="disulfide bond" evidence="1">
    <location>
        <begin position="142"/>
        <end position="207"/>
    </location>
</feature>
<keyword evidence="1" id="KW-1015">Disulfide bond</keyword>
<dbReference type="STRING" id="1611254.A0A2G5U0Z1"/>
<sequence>MIFLLIAFLFPMNSYYCIRQINIYNRCPFPVWPGIVGPGNPAGGGFRLDNEQERKISVEDNWQGIIWGRTFCDSRMRCVTGNCGNREQCNGTLGRFPFTIAEFSLDESNDEDVYSVSLINGYNIPILIEPFGGEDCQRAGGCISDINEVCPERMRITNGRRRENGNVVGCRSPCDALRSDRECCRGAFSTPDTCFRSHVAQTFKDACPTAFSFQFDDATSSFACHNDAEYLVQFC</sequence>
<evidence type="ECO:0000256" key="1">
    <source>
        <dbReference type="PIRSR" id="PIRSR002703-1"/>
    </source>
</evidence>
<dbReference type="PIRSF" id="PIRSF002703">
    <property type="entry name" value="Thaumatin"/>
    <property type="match status" value="1"/>
</dbReference>
<evidence type="ECO:0008006" key="5">
    <source>
        <dbReference type="Google" id="ProtNLM"/>
    </source>
</evidence>
<name>A0A2G5U0Z1_9PELO</name>
<dbReference type="OrthoDB" id="5861241at2759"/>
<dbReference type="FunFam" id="2.60.110.10:FF:000004">
    <property type="entry name" value="THAUMATIN-LIKE PROTEIN 1"/>
    <property type="match status" value="1"/>
</dbReference>
<dbReference type="Proteomes" id="UP000230233">
    <property type="component" value="Chromosome IV"/>
</dbReference>
<reference evidence="4" key="1">
    <citation type="submission" date="2017-10" db="EMBL/GenBank/DDBJ databases">
        <title>Rapid genome shrinkage in a self-fertile nematode reveals novel sperm competition proteins.</title>
        <authorList>
            <person name="Yin D."/>
            <person name="Schwarz E.M."/>
            <person name="Thomas C.G."/>
            <person name="Felde R.L."/>
            <person name="Korf I.F."/>
            <person name="Cutter A.D."/>
            <person name="Schartner C.M."/>
            <person name="Ralston E.J."/>
            <person name="Meyer B.J."/>
            <person name="Haag E.S."/>
        </authorList>
    </citation>
    <scope>NUCLEOTIDE SEQUENCE [LARGE SCALE GENOMIC DNA]</scope>
    <source>
        <strain evidence="4">JU1422</strain>
    </source>
</reference>
<protein>
    <recommendedName>
        <fullName evidence="5">Thaumatin-like protein</fullName>
    </recommendedName>
</protein>
<dbReference type="PROSITE" id="PS51367">
    <property type="entry name" value="THAUMATIN_2"/>
    <property type="match status" value="1"/>
</dbReference>
<feature type="disulfide bond" evidence="1">
    <location>
        <begin position="72"/>
        <end position="78"/>
    </location>
</feature>
<dbReference type="EMBL" id="PDUG01000004">
    <property type="protein sequence ID" value="PIC33214.1"/>
    <property type="molecule type" value="Genomic_DNA"/>
</dbReference>
<comment type="caution">
    <text evidence="3">The sequence shown here is derived from an EMBL/GenBank/DDBJ whole genome shotgun (WGS) entry which is preliminary data.</text>
</comment>